<evidence type="ECO:0000313" key="2">
    <source>
        <dbReference type="EMBL" id="PWK32720.1"/>
    </source>
</evidence>
<accession>A0A316EPI4</accession>
<dbReference type="RefSeq" id="WP_146208485.1">
    <property type="nucleotide sequence ID" value="NZ_QGGT01000006.1"/>
</dbReference>
<protein>
    <submittedName>
        <fullName evidence="2">Uncharacterized protein</fullName>
    </submittedName>
</protein>
<sequence length="711" mass="75205">MRPSSSIRSQSPSHASAETHALQDAPFTQSPARAPAKKPTSDASLAGLSSRRRPDPHDPAPPSLARRALGGLGLARVEQAPDIERGVAREGTRPVRSAVGTPLAALHRADTDALLGELQHAIGECRERDVNRDEAAHLVNTLRMQRQDGSIGNSTLMTNATRQSEAWYRAQGLTDADIRQVHHAAFTSGLIAPSAGLVSNLLQFFASPFLSAGTGKPWVGAGLGLGVAGIAQTPMYAAQQPVVVQFVEHTAERNGPVIQVDKAHVHHKEWLPDIARRATTQAQALETASAAFERDLEAIAARVPGSASDRAKGSHDERLVGWLSDNAEDPAVTRLRESARAFSDALTGMRDLHEGVLMTQAGHTRQHIGNRFQSISRVMRPVFQSLVGLASGVPKEQAATMAAHVVERVARLSPMSIATIQALGALALTGAQHVSAGYDEVAKVDYKNALNLVYGDFFTEEGNARVAAGKEIGPEHIDEGKLRGLIASPAQSLIKRVTKSLDDVIKQTEAERDAAPAGGEAREQLDNALIAMKADKDKLKANDLAGLSADGHARATLASNAAALLPGVWRDSKRNLNADEIKTQVAQRVGQTYHMGPFGSFASSSIGRVAAAVAGGSSKLKTSYISGFSALGFGLGAIAAYSQGTTTTIKNHGKEADDKLSLGQQTLYGVLALPIDVRGRRLASEANTRAAWAMARAARRIEMADVVLGAG</sequence>
<name>A0A316EPI4_9BURK</name>
<comment type="caution">
    <text evidence="2">The sequence shown here is derived from an EMBL/GenBank/DDBJ whole genome shotgun (WGS) entry which is preliminary data.</text>
</comment>
<keyword evidence="3" id="KW-1185">Reference proteome</keyword>
<feature type="region of interest" description="Disordered" evidence="1">
    <location>
        <begin position="1"/>
        <end position="66"/>
    </location>
</feature>
<dbReference type="EMBL" id="QGGT01000006">
    <property type="protein sequence ID" value="PWK32720.1"/>
    <property type="molecule type" value="Genomic_DNA"/>
</dbReference>
<dbReference type="Proteomes" id="UP000245754">
    <property type="component" value="Unassembled WGS sequence"/>
</dbReference>
<evidence type="ECO:0000256" key="1">
    <source>
        <dbReference type="SAM" id="MobiDB-lite"/>
    </source>
</evidence>
<proteinExistence type="predicted"/>
<evidence type="ECO:0000313" key="3">
    <source>
        <dbReference type="Proteomes" id="UP000245754"/>
    </source>
</evidence>
<reference evidence="2 3" key="1">
    <citation type="submission" date="2018-05" db="EMBL/GenBank/DDBJ databases">
        <title>Genomic Encyclopedia of Type Strains, Phase IV (KMG-V): Genome sequencing to study the core and pangenomes of soil and plant-associated prokaryotes.</title>
        <authorList>
            <person name="Whitman W."/>
        </authorList>
    </citation>
    <scope>NUCLEOTIDE SEQUENCE [LARGE SCALE GENOMIC DNA]</scope>
    <source>
        <strain evidence="2 3">SLV-132</strain>
    </source>
</reference>
<gene>
    <name evidence="2" type="ORF">C7419_106139</name>
</gene>
<dbReference type="AlphaFoldDB" id="A0A316EPI4"/>
<organism evidence="2 3">
    <name type="scientific">Cupriavidus plantarum</name>
    <dbReference type="NCBI Taxonomy" id="942865"/>
    <lineage>
        <taxon>Bacteria</taxon>
        <taxon>Pseudomonadati</taxon>
        <taxon>Pseudomonadota</taxon>
        <taxon>Betaproteobacteria</taxon>
        <taxon>Burkholderiales</taxon>
        <taxon>Burkholderiaceae</taxon>
        <taxon>Cupriavidus</taxon>
    </lineage>
</organism>
<feature type="compositionally biased region" description="Low complexity" evidence="1">
    <location>
        <begin position="1"/>
        <end position="16"/>
    </location>
</feature>